<dbReference type="Proteomes" id="UP001238163">
    <property type="component" value="Unassembled WGS sequence"/>
</dbReference>
<proteinExistence type="predicted"/>
<evidence type="ECO:0000256" key="1">
    <source>
        <dbReference type="SAM" id="Phobius"/>
    </source>
</evidence>
<dbReference type="EMBL" id="JAUSVL010000001">
    <property type="protein sequence ID" value="MDQ0291455.1"/>
    <property type="molecule type" value="Genomic_DNA"/>
</dbReference>
<accession>A0AAE3VJA7</accession>
<organism evidence="2 3">
    <name type="scientific">Oligosphaera ethanolica</name>
    <dbReference type="NCBI Taxonomy" id="760260"/>
    <lineage>
        <taxon>Bacteria</taxon>
        <taxon>Pseudomonadati</taxon>
        <taxon>Lentisphaerota</taxon>
        <taxon>Oligosphaeria</taxon>
        <taxon>Oligosphaerales</taxon>
        <taxon>Oligosphaeraceae</taxon>
        <taxon>Oligosphaera</taxon>
    </lineage>
</organism>
<sequence>MPCCSTSFIKFSAWAQVILAVFLAIAAIYIYLLNRRATKSDVFESSAALLNHYAGVLKTQRKVYEGFYEVLPPLRNNLQSIGAFSADIDKLADNLLGISKLQLPLVDVAPFASLATPAQRLKELAKDNLSTMAAADKALGAFDVNAHQQVLDAIDNTILELQHNAIRLQEHGRQVLLTMRVLLFISLVMSLLFFLNGISNLVQNNALVTNKSCCVSSGTATPPES</sequence>
<feature type="transmembrane region" description="Helical" evidence="1">
    <location>
        <begin position="175"/>
        <end position="195"/>
    </location>
</feature>
<reference evidence="2" key="1">
    <citation type="submission" date="2023-07" db="EMBL/GenBank/DDBJ databases">
        <title>Genomic Encyclopedia of Type Strains, Phase IV (KMG-IV): sequencing the most valuable type-strain genomes for metagenomic binning, comparative biology and taxonomic classification.</title>
        <authorList>
            <person name="Goeker M."/>
        </authorList>
    </citation>
    <scope>NUCLEOTIDE SEQUENCE</scope>
    <source>
        <strain evidence="2">DSM 24202</strain>
    </source>
</reference>
<gene>
    <name evidence="2" type="ORF">J3R75_003562</name>
</gene>
<comment type="caution">
    <text evidence="2">The sequence shown here is derived from an EMBL/GenBank/DDBJ whole genome shotgun (WGS) entry which is preliminary data.</text>
</comment>
<dbReference type="AlphaFoldDB" id="A0AAE3VJA7"/>
<keyword evidence="1" id="KW-1133">Transmembrane helix</keyword>
<name>A0AAE3VJA7_9BACT</name>
<evidence type="ECO:0000313" key="2">
    <source>
        <dbReference type="EMBL" id="MDQ0291455.1"/>
    </source>
</evidence>
<dbReference type="RefSeq" id="WP_307264258.1">
    <property type="nucleotide sequence ID" value="NZ_JAUSVL010000001.1"/>
</dbReference>
<feature type="transmembrane region" description="Helical" evidence="1">
    <location>
        <begin position="12"/>
        <end position="32"/>
    </location>
</feature>
<evidence type="ECO:0000313" key="3">
    <source>
        <dbReference type="Proteomes" id="UP001238163"/>
    </source>
</evidence>
<keyword evidence="1" id="KW-0812">Transmembrane</keyword>
<keyword evidence="3" id="KW-1185">Reference proteome</keyword>
<protein>
    <submittedName>
        <fullName evidence="2">Uncharacterized protein</fullName>
    </submittedName>
</protein>
<keyword evidence="1" id="KW-0472">Membrane</keyword>